<dbReference type="Pfam" id="PF00909">
    <property type="entry name" value="Ammonium_transp"/>
    <property type="match status" value="2"/>
</dbReference>
<evidence type="ECO:0000313" key="10">
    <source>
        <dbReference type="EnsemblMetazoa" id="Aqu2.1.22047_001"/>
    </source>
</evidence>
<dbReference type="AlphaFoldDB" id="A0A1X7U2D2"/>
<dbReference type="PANTHER" id="PTHR11730:SF6">
    <property type="entry name" value="AMMONIUM TRANSPORTER"/>
    <property type="match status" value="1"/>
</dbReference>
<feature type="transmembrane region" description="Helical" evidence="8">
    <location>
        <begin position="80"/>
        <end position="105"/>
    </location>
</feature>
<feature type="transmembrane region" description="Helical" evidence="8">
    <location>
        <begin position="39"/>
        <end position="59"/>
    </location>
</feature>
<reference evidence="10" key="1">
    <citation type="submission" date="2017-05" db="UniProtKB">
        <authorList>
            <consortium name="EnsemblMetazoa"/>
        </authorList>
    </citation>
    <scope>IDENTIFICATION</scope>
</reference>
<dbReference type="GO" id="GO:0097272">
    <property type="term" value="P:ammonium homeostasis"/>
    <property type="evidence" value="ECO:0007669"/>
    <property type="project" value="TreeGrafter"/>
</dbReference>
<dbReference type="InterPro" id="IPR029020">
    <property type="entry name" value="Ammonium/urea_transptr"/>
</dbReference>
<keyword evidence="7" id="KW-0924">Ammonia transport</keyword>
<dbReference type="EnsemblMetazoa" id="Aqu2.1.22047_001">
    <property type="protein sequence ID" value="Aqu2.1.22047_001"/>
    <property type="gene ID" value="Aqu2.1.22047"/>
</dbReference>
<evidence type="ECO:0000256" key="2">
    <source>
        <dbReference type="ARBA" id="ARBA00005887"/>
    </source>
</evidence>
<dbReference type="OrthoDB" id="534912at2759"/>
<feature type="transmembrane region" description="Helical" evidence="8">
    <location>
        <begin position="145"/>
        <end position="164"/>
    </location>
</feature>
<feature type="transmembrane region" description="Helical" evidence="8">
    <location>
        <begin position="362"/>
        <end position="388"/>
    </location>
</feature>
<feature type="transmembrane region" description="Helical" evidence="8">
    <location>
        <begin position="204"/>
        <end position="229"/>
    </location>
</feature>
<evidence type="ECO:0000256" key="5">
    <source>
        <dbReference type="ARBA" id="ARBA00022989"/>
    </source>
</evidence>
<evidence type="ECO:0000256" key="1">
    <source>
        <dbReference type="ARBA" id="ARBA00004141"/>
    </source>
</evidence>
<evidence type="ECO:0000259" key="9">
    <source>
        <dbReference type="Pfam" id="PF00909"/>
    </source>
</evidence>
<feature type="transmembrane region" description="Helical" evidence="8">
    <location>
        <begin position="111"/>
        <end position="133"/>
    </location>
</feature>
<keyword evidence="5 8" id="KW-1133">Transmembrane helix</keyword>
<dbReference type="Gene3D" id="1.10.3430.10">
    <property type="entry name" value="Ammonium transporter AmtB like domains"/>
    <property type="match status" value="1"/>
</dbReference>
<comment type="subcellular location">
    <subcellularLocation>
        <location evidence="1">Membrane</location>
        <topology evidence="1">Multi-pass membrane protein</topology>
    </subcellularLocation>
</comment>
<dbReference type="InParanoid" id="A0A1X7U2D2"/>
<evidence type="ECO:0000256" key="6">
    <source>
        <dbReference type="ARBA" id="ARBA00023136"/>
    </source>
</evidence>
<dbReference type="GO" id="GO:0008519">
    <property type="term" value="F:ammonium channel activity"/>
    <property type="evidence" value="ECO:0007669"/>
    <property type="project" value="InterPro"/>
</dbReference>
<proteinExistence type="inferred from homology"/>
<keyword evidence="3" id="KW-0813">Transport</keyword>
<feature type="domain" description="Ammonium transporter AmtB-like" evidence="9">
    <location>
        <begin position="41"/>
        <end position="231"/>
    </location>
</feature>
<accession>A0A1X7U2D2</accession>
<evidence type="ECO:0000256" key="7">
    <source>
        <dbReference type="ARBA" id="ARBA00023177"/>
    </source>
</evidence>
<evidence type="ECO:0000256" key="3">
    <source>
        <dbReference type="ARBA" id="ARBA00022448"/>
    </source>
</evidence>
<dbReference type="SUPFAM" id="SSF111352">
    <property type="entry name" value="Ammonium transporter"/>
    <property type="match status" value="2"/>
</dbReference>
<keyword evidence="6 8" id="KW-0472">Membrane</keyword>
<dbReference type="PANTHER" id="PTHR11730">
    <property type="entry name" value="AMMONIUM TRANSPORTER"/>
    <property type="match status" value="1"/>
</dbReference>
<organism evidence="10">
    <name type="scientific">Amphimedon queenslandica</name>
    <name type="common">Sponge</name>
    <dbReference type="NCBI Taxonomy" id="400682"/>
    <lineage>
        <taxon>Eukaryota</taxon>
        <taxon>Metazoa</taxon>
        <taxon>Porifera</taxon>
        <taxon>Demospongiae</taxon>
        <taxon>Heteroscleromorpha</taxon>
        <taxon>Haplosclerida</taxon>
        <taxon>Niphatidae</taxon>
        <taxon>Amphimedon</taxon>
    </lineage>
</organism>
<name>A0A1X7U2D2_AMPQE</name>
<feature type="domain" description="Ammonium transporter AmtB-like" evidence="9">
    <location>
        <begin position="286"/>
        <end position="389"/>
    </location>
</feature>
<protein>
    <recommendedName>
        <fullName evidence="9">Ammonium transporter AmtB-like domain-containing protein</fullName>
    </recommendedName>
</protein>
<keyword evidence="4 8" id="KW-0812">Transmembrane</keyword>
<evidence type="ECO:0000256" key="8">
    <source>
        <dbReference type="SAM" id="Phobius"/>
    </source>
</evidence>
<dbReference type="GO" id="GO:0005886">
    <property type="term" value="C:plasma membrane"/>
    <property type="evidence" value="ECO:0007669"/>
    <property type="project" value="TreeGrafter"/>
</dbReference>
<comment type="similarity">
    <text evidence="2">Belongs to the ammonia transporter channel (TC 1.A.11.2) family.</text>
</comment>
<evidence type="ECO:0000256" key="4">
    <source>
        <dbReference type="ARBA" id="ARBA00022692"/>
    </source>
</evidence>
<dbReference type="STRING" id="400682.A0A1X7U2D2"/>
<dbReference type="eggNOG" id="KOG0682">
    <property type="taxonomic scope" value="Eukaryota"/>
</dbReference>
<dbReference type="InterPro" id="IPR024041">
    <property type="entry name" value="NH4_transpt_AmtB-like_dom"/>
</dbReference>
<sequence>MSGSASVCSRFEENDSCFFRAQSSACDDTYSDRYDDASAGWVVICAILMFFMKAGFLYVEEAFARSEPVFRRRVVLLKYIDIFAGTISFWLFGYAISGNTTGIFIGEDQDYIFWFFRFTFASNTATIIGGTLVGSKVQLRVMGAFVYSFIMAGIIHPLLARFFWAAGPRQPLFGSPYRYCNGTYIYERDHQYFTIEPSDNLHSFIFIDFAGSGLVHLCGGMAGLVLAIFHKLETTEKIRSKLQDCCLFLRRKDKNEKSNSVTQDVKEVASHKKGFLEWMYPSGGGEENVESAALGILILWTTWFAFNCGSTESIAGKANHAAVGRTALTMSLAAASGGLTQVVISGLVQLYKRDENYNTNEIANAILASLVAVTGCCVFIEPPFAVLIGG</sequence>